<gene>
    <name evidence="1" type="ORF">ArsFIN_22350</name>
    <name evidence="4" type="ORF">QE258_06165</name>
    <name evidence="5" type="ORF">QE258_09565</name>
    <name evidence="2" type="ORF">QE258_14070</name>
    <name evidence="3" type="ORF">QE258_15535</name>
</gene>
<organism evidence="1 6">
    <name type="scientific">Arsenophonus nasoniae</name>
    <name type="common">son-killer infecting Nasonia vitripennis</name>
    <dbReference type="NCBI Taxonomy" id="638"/>
    <lineage>
        <taxon>Bacteria</taxon>
        <taxon>Pseudomonadati</taxon>
        <taxon>Pseudomonadota</taxon>
        <taxon>Gammaproteobacteria</taxon>
        <taxon>Enterobacterales</taxon>
        <taxon>Morganellaceae</taxon>
        <taxon>Arsenophonus</taxon>
    </lineage>
</organism>
<sequence length="180" mass="20764">MSYKIKTIGKNVCLTHLNEQGHIEKITIPVADIPNRVNEGHWDDDPKLILKLIDEYWKKDDFNKADVITSVRCVISAIFVMQCNVKNGQPYYTHKNYHLPIFLATERMGMENNIEGAFYSRETKEDAEQYILTFYRNMLEVSNAKCLKLSFMGQEILAQLHNLFIDDVLNGSVQPVAVVH</sequence>
<evidence type="ECO:0000313" key="3">
    <source>
        <dbReference type="EMBL" id="WGM04980.1"/>
    </source>
</evidence>
<dbReference type="EMBL" id="CP123523">
    <property type="protein sequence ID" value="WGM06868.1"/>
    <property type="molecule type" value="Genomic_DNA"/>
</dbReference>
<name>A0A4P7KU04_9GAMM</name>
<dbReference type="EMBL" id="CP038613">
    <property type="protein sequence ID" value="QBY43667.1"/>
    <property type="molecule type" value="Genomic_DNA"/>
</dbReference>
<protein>
    <recommendedName>
        <fullName evidence="8">Phage transcriptional regulator</fullName>
    </recommendedName>
</protein>
<evidence type="ECO:0000313" key="6">
    <source>
        <dbReference type="Proteomes" id="UP000295134"/>
    </source>
</evidence>
<dbReference type="Proteomes" id="UP001177592">
    <property type="component" value="Chromosome"/>
</dbReference>
<dbReference type="KEGG" id="ans:ArsFIN_22350"/>
<dbReference type="GeneID" id="96877317"/>
<dbReference type="EMBL" id="CP123523">
    <property type="protein sequence ID" value="WGM07456.1"/>
    <property type="molecule type" value="Genomic_DNA"/>
</dbReference>
<evidence type="ECO:0000313" key="4">
    <source>
        <dbReference type="EMBL" id="WGM06868.1"/>
    </source>
</evidence>
<dbReference type="Proteomes" id="UP000295134">
    <property type="component" value="Chromosome"/>
</dbReference>
<accession>A0A4P7KU04</accession>
<dbReference type="RefSeq" id="WP_135677706.1">
    <property type="nucleotide sequence ID" value="NZ_CP038613.1"/>
</dbReference>
<reference evidence="1 6" key="1">
    <citation type="submission" date="2019-03" db="EMBL/GenBank/DDBJ databases">
        <title>Long-read sequencing reveals hyperdense prophage content in a complex bacterial symbiont genome.</title>
        <authorList>
            <person name="Frost C.L."/>
            <person name="Siozios S."/>
            <person name="Nadal-Jimenez P."/>
            <person name="Brockhurst M.A."/>
            <person name="King K.C."/>
            <person name="Darby A.C."/>
            <person name="Hurst G.D.D."/>
        </authorList>
    </citation>
    <scope>NUCLEOTIDE SEQUENCE [LARGE SCALE GENOMIC DNA]</scope>
    <source>
        <strain evidence="1 6">FIN</strain>
    </source>
</reference>
<evidence type="ECO:0000313" key="2">
    <source>
        <dbReference type="EMBL" id="WGM04721.1"/>
    </source>
</evidence>
<dbReference type="AlphaFoldDB" id="A0A4P7KU04"/>
<evidence type="ECO:0000313" key="5">
    <source>
        <dbReference type="EMBL" id="WGM07456.1"/>
    </source>
</evidence>
<dbReference type="EMBL" id="CP123523">
    <property type="protein sequence ID" value="WGM04980.1"/>
    <property type="molecule type" value="Genomic_DNA"/>
</dbReference>
<reference evidence="2" key="2">
    <citation type="submission" date="2023-04" db="EMBL/GenBank/DDBJ databases">
        <title>Genome dynamics across the evolutionary transition to endosymbiosis.</title>
        <authorList>
            <person name="Siozios S."/>
            <person name="Nadal-Jimenez P."/>
            <person name="Azagi T."/>
            <person name="Sprong H."/>
            <person name="Frost C.L."/>
            <person name="Parratt S.R."/>
            <person name="Taylor G."/>
            <person name="Brettell L."/>
            <person name="Lew K.C."/>
            <person name="Croft L."/>
            <person name="King K.C."/>
            <person name="Brockhurst M.A."/>
            <person name="Hypsa V."/>
            <person name="Novakova E."/>
            <person name="Darby A.C."/>
            <person name="Hurst G.D.D."/>
        </authorList>
    </citation>
    <scope>NUCLEOTIDE SEQUENCE</scope>
    <source>
        <strain evidence="2">ANv_CAN</strain>
    </source>
</reference>
<evidence type="ECO:0000313" key="7">
    <source>
        <dbReference type="Proteomes" id="UP001177592"/>
    </source>
</evidence>
<evidence type="ECO:0000313" key="1">
    <source>
        <dbReference type="EMBL" id="QBY43667.1"/>
    </source>
</evidence>
<dbReference type="EMBL" id="CP123523">
    <property type="protein sequence ID" value="WGM04721.1"/>
    <property type="molecule type" value="Genomic_DNA"/>
</dbReference>
<evidence type="ECO:0008006" key="8">
    <source>
        <dbReference type="Google" id="ProtNLM"/>
    </source>
</evidence>
<proteinExistence type="predicted"/>
<keyword evidence="7" id="KW-1185">Reference proteome</keyword>